<dbReference type="PANTHER" id="PTHR43289:SF6">
    <property type="entry name" value="SERINE_THREONINE-PROTEIN KINASE NEKL-3"/>
    <property type="match status" value="1"/>
</dbReference>
<reference evidence="8" key="1">
    <citation type="submission" date="2010-07" db="EMBL/GenBank/DDBJ databases">
        <authorList>
            <consortium name="CONSOLIDER consortium CSD2007-00005"/>
            <person name="Guazzaroni M.-E."/>
            <person name="Richter M."/>
            <person name="Garcia-Salamanca A."/>
            <person name="Yarza P."/>
            <person name="Ferrer M."/>
        </authorList>
    </citation>
    <scope>NUCLEOTIDE SEQUENCE</scope>
</reference>
<dbReference type="Gene3D" id="3.80.10.10">
    <property type="entry name" value="Ribonuclease Inhibitor"/>
    <property type="match status" value="1"/>
</dbReference>
<keyword evidence="8" id="KW-0723">Serine/threonine-protein kinase</keyword>
<evidence type="ECO:0000256" key="2">
    <source>
        <dbReference type="ARBA" id="ARBA00022741"/>
    </source>
</evidence>
<dbReference type="SUPFAM" id="SSF52058">
    <property type="entry name" value="L domain-like"/>
    <property type="match status" value="1"/>
</dbReference>
<protein>
    <submittedName>
        <fullName evidence="8">Protein containing Serine/threonine protein kinase // C-type lectin // C-type lectin</fullName>
    </submittedName>
</protein>
<dbReference type="GO" id="GO:0005524">
    <property type="term" value="F:ATP binding"/>
    <property type="evidence" value="ECO:0007669"/>
    <property type="project" value="UniProtKB-KW"/>
</dbReference>
<dbReference type="SMART" id="SM00220">
    <property type="entry name" value="S_TKc"/>
    <property type="match status" value="1"/>
</dbReference>
<dbReference type="PROSITE" id="PS50041">
    <property type="entry name" value="C_TYPE_LECTIN_2"/>
    <property type="match status" value="1"/>
</dbReference>
<evidence type="ECO:0000256" key="3">
    <source>
        <dbReference type="ARBA" id="ARBA00022777"/>
    </source>
</evidence>
<dbReference type="CDD" id="cd14014">
    <property type="entry name" value="STKc_PknB_like"/>
    <property type="match status" value="1"/>
</dbReference>
<keyword evidence="1" id="KW-0808">Transferase</keyword>
<evidence type="ECO:0000259" key="7">
    <source>
        <dbReference type="PROSITE" id="PS50041"/>
    </source>
</evidence>
<dbReference type="SMART" id="SM00034">
    <property type="entry name" value="CLECT"/>
    <property type="match status" value="1"/>
</dbReference>
<dbReference type="AlphaFoldDB" id="D9PMG1"/>
<evidence type="ECO:0000259" key="6">
    <source>
        <dbReference type="PROSITE" id="PS50011"/>
    </source>
</evidence>
<dbReference type="InterPro" id="IPR001304">
    <property type="entry name" value="C-type_lectin-like"/>
</dbReference>
<keyword evidence="5" id="KW-0472">Membrane</keyword>
<dbReference type="PROSITE" id="PS00108">
    <property type="entry name" value="PROTEIN_KINASE_ST"/>
    <property type="match status" value="1"/>
</dbReference>
<dbReference type="Gene3D" id="3.10.100.10">
    <property type="entry name" value="Mannose-Binding Protein A, subunit A"/>
    <property type="match status" value="1"/>
</dbReference>
<feature type="transmembrane region" description="Helical" evidence="5">
    <location>
        <begin position="228"/>
        <end position="253"/>
    </location>
</feature>
<dbReference type="PROSITE" id="PS50011">
    <property type="entry name" value="PROTEIN_KINASE_DOM"/>
    <property type="match status" value="1"/>
</dbReference>
<dbReference type="EMBL" id="ADZX01000829">
    <property type="protein sequence ID" value="EFK95254.1"/>
    <property type="molecule type" value="Genomic_DNA"/>
</dbReference>
<dbReference type="InterPro" id="IPR016187">
    <property type="entry name" value="CTDL_fold"/>
</dbReference>
<keyword evidence="5" id="KW-1133">Transmembrane helix</keyword>
<keyword evidence="2" id="KW-0547">Nucleotide-binding</keyword>
<evidence type="ECO:0000256" key="5">
    <source>
        <dbReference type="SAM" id="Phobius"/>
    </source>
</evidence>
<evidence type="ECO:0000313" key="8">
    <source>
        <dbReference type="EMBL" id="EFK95254.1"/>
    </source>
</evidence>
<comment type="caution">
    <text evidence="8">The sequence shown here is derived from an EMBL/GenBank/DDBJ whole genome shotgun (WGS) entry which is preliminary data.</text>
</comment>
<gene>
    <name evidence="8" type="ORF">LDC_2739</name>
</gene>
<dbReference type="Pfam" id="PF00059">
    <property type="entry name" value="Lectin_C"/>
    <property type="match status" value="1"/>
</dbReference>
<keyword evidence="5" id="KW-0812">Transmembrane</keyword>
<keyword evidence="8" id="KW-0430">Lectin</keyword>
<proteinExistence type="predicted"/>
<dbReference type="InterPro" id="IPR008271">
    <property type="entry name" value="Ser/Thr_kinase_AS"/>
</dbReference>
<feature type="non-terminal residue" evidence="8">
    <location>
        <position position="1"/>
    </location>
</feature>
<dbReference type="InterPro" id="IPR011009">
    <property type="entry name" value="Kinase-like_dom_sf"/>
</dbReference>
<organism evidence="8">
    <name type="scientific">sediment metagenome</name>
    <dbReference type="NCBI Taxonomy" id="749907"/>
    <lineage>
        <taxon>unclassified sequences</taxon>
        <taxon>metagenomes</taxon>
        <taxon>ecological metagenomes</taxon>
    </lineage>
</organism>
<dbReference type="CDD" id="cd00037">
    <property type="entry name" value="CLECT"/>
    <property type="match status" value="1"/>
</dbReference>
<dbReference type="InterPro" id="IPR000719">
    <property type="entry name" value="Prot_kinase_dom"/>
</dbReference>
<feature type="domain" description="Protein kinase" evidence="6">
    <location>
        <begin position="1"/>
        <end position="213"/>
    </location>
</feature>
<dbReference type="SUPFAM" id="SSF56436">
    <property type="entry name" value="C-type lectin-like"/>
    <property type="match status" value="1"/>
</dbReference>
<dbReference type="GO" id="GO:0004674">
    <property type="term" value="F:protein serine/threonine kinase activity"/>
    <property type="evidence" value="ECO:0007669"/>
    <property type="project" value="UniProtKB-KW"/>
</dbReference>
<evidence type="ECO:0000256" key="4">
    <source>
        <dbReference type="ARBA" id="ARBA00022840"/>
    </source>
</evidence>
<evidence type="ECO:0000256" key="1">
    <source>
        <dbReference type="ARBA" id="ARBA00022679"/>
    </source>
</evidence>
<name>D9PMG1_9ZZZZ</name>
<dbReference type="SUPFAM" id="SSF56112">
    <property type="entry name" value="Protein kinase-like (PK-like)"/>
    <property type="match status" value="1"/>
</dbReference>
<dbReference type="GO" id="GO:0030246">
    <property type="term" value="F:carbohydrate binding"/>
    <property type="evidence" value="ECO:0007669"/>
    <property type="project" value="UniProtKB-KW"/>
</dbReference>
<dbReference type="InterPro" id="IPR016186">
    <property type="entry name" value="C-type_lectin-like/link_sf"/>
</dbReference>
<accession>D9PMG1</accession>
<keyword evidence="3 8" id="KW-0418">Kinase</keyword>
<dbReference type="PANTHER" id="PTHR43289">
    <property type="entry name" value="MITOGEN-ACTIVATED PROTEIN KINASE KINASE KINASE 20-RELATED"/>
    <property type="match status" value="1"/>
</dbReference>
<feature type="domain" description="C-type lectin" evidence="7">
    <location>
        <begin position="265"/>
        <end position="383"/>
    </location>
</feature>
<dbReference type="InterPro" id="IPR032675">
    <property type="entry name" value="LRR_dom_sf"/>
</dbReference>
<dbReference type="Gene3D" id="3.30.200.20">
    <property type="entry name" value="Phosphorylase Kinase, domain 1"/>
    <property type="match status" value="1"/>
</dbReference>
<keyword evidence="4" id="KW-0067">ATP-binding</keyword>
<reference evidence="8" key="2">
    <citation type="journal article" date="2011" name="Microb. Ecol.">
        <title>Taxonomic and Functional Metagenomic Profiling of the Microbial Community in the Anoxic Sediment of a Sub-saline Shallow Lake (Laguna de Carrizo, Central Spain).</title>
        <authorList>
            <person name="Ferrer M."/>
            <person name="Guazzaroni M.E."/>
            <person name="Richter M."/>
            <person name="Garcia-Salamanca A."/>
            <person name="Yarza P."/>
            <person name="Suarez-Suarez A."/>
            <person name="Solano J."/>
            <person name="Alcaide M."/>
            <person name="van Dillewijn P."/>
            <person name="Molina-Henares M.A."/>
            <person name="Lopez-Cortes N."/>
            <person name="Al-Ramahi Y."/>
            <person name="Guerrero C."/>
            <person name="Acosta A."/>
            <person name="de Eugenio L.I."/>
            <person name="Martinez V."/>
            <person name="Marques S."/>
            <person name="Rojo F."/>
            <person name="Santero E."/>
            <person name="Genilloud O."/>
            <person name="Perez-Perez J."/>
            <person name="Rossello-Mora R."/>
            <person name="Ramos J.L."/>
        </authorList>
    </citation>
    <scope>NUCLEOTIDE SEQUENCE</scope>
</reference>
<sequence>RCEEFSGRFLREAQALASLNHPNIVTIYDFGEVGGVCYFIMEFVEGCDLREMIASRSIKPYDAMNIAVAVSNALQYAHDRGVVHRDVKPANILVDKSGKVKIADFGLSKILNPAGIDFPLTMTNESMGTPYYMAPEQIDPSRSADSRVDIYALGIIMYEMLTGDVPLGHFGLPSAKCGTSLELDGIILKALDADPQRRYQQAADIRTDIERLVASGNLDACAASSPRFLGPAITGGVITAVIIGGLTLLAMLFRNDRMPDDVIQFGGKSYRVFHENVGWREAAARCRRMGGRLAIVQDKDQDEFLASISRSHVWLGATDEGQEGKWVWADGSSITYTNWDKGEPNNARDLSTGECENYLMLSKYGKWNDFSERCRIIDGFICEWESSVLPAKSRIVTPDLLHAALKKANPRYNGKGIFSGKDGEIMEVGLLDTGVTNLAPLKGLRLTSVNLNWTGVTDLSPLENMPLRSMELTRSQVADISPLAGMPLVSLRIDGTRVRDLSPVRGMLLTYLDVSHTKVSDLSPLAGMPLRELHMNCVKVKDISPLAGMPLRVIGMLDVPVQDLSPLGECRELESAVVPVNVKNLDVLKSLPRLKMLNNRTPAEFWLERESATNKTVAGEIKKQEPFLK</sequence>
<dbReference type="Pfam" id="PF00069">
    <property type="entry name" value="Pkinase"/>
    <property type="match status" value="1"/>
</dbReference>
<dbReference type="Gene3D" id="1.10.510.10">
    <property type="entry name" value="Transferase(Phosphotransferase) domain 1"/>
    <property type="match status" value="1"/>
</dbReference>